<organism evidence="2 3">
    <name type="scientific">Leuconostoc suionicum</name>
    <dbReference type="NCBI Taxonomy" id="1511761"/>
    <lineage>
        <taxon>Bacteria</taxon>
        <taxon>Bacillati</taxon>
        <taxon>Bacillota</taxon>
        <taxon>Bacilli</taxon>
        <taxon>Lactobacillales</taxon>
        <taxon>Lactobacillaceae</taxon>
        <taxon>Leuconostoc</taxon>
    </lineage>
</organism>
<dbReference type="EMBL" id="OKQU01000005">
    <property type="protein sequence ID" value="SPE09787.1"/>
    <property type="molecule type" value="Genomic_DNA"/>
</dbReference>
<accession>A0A2N9KG37</accession>
<gene>
    <name evidence="1" type="ORF">LES8486_01982</name>
    <name evidence="2" type="ORF">LES9216_01982</name>
</gene>
<dbReference type="Proteomes" id="UP000237923">
    <property type="component" value="Unassembled WGS sequence"/>
</dbReference>
<evidence type="ECO:0000313" key="1">
    <source>
        <dbReference type="EMBL" id="SPD94924.1"/>
    </source>
</evidence>
<evidence type="ECO:0008006" key="5">
    <source>
        <dbReference type="Google" id="ProtNLM"/>
    </source>
</evidence>
<reference evidence="1 4" key="2">
    <citation type="submission" date="2018-02" db="EMBL/GenBank/DDBJ databases">
        <authorList>
            <person name="Rodrigo-Torres L."/>
            <person name="Arahal R. D."/>
            <person name="Lucena T."/>
        </authorList>
    </citation>
    <scope>NUCLEOTIDE SEQUENCE [LARGE SCALE GENOMIC DNA]</scope>
    <source>
        <strain evidence="1 4">CECT 8486</strain>
    </source>
</reference>
<dbReference type="InterPro" id="IPR023991">
    <property type="entry name" value="Bacteriocin_IIb_lactobn/cerein"/>
</dbReference>
<name>A0A2N9KG37_9LACO</name>
<dbReference type="RefSeq" id="WP_072612884.1">
    <property type="nucleotide sequence ID" value="NZ_AP017935.1"/>
</dbReference>
<keyword evidence="4" id="KW-1185">Reference proteome</keyword>
<dbReference type="Proteomes" id="UP000239237">
    <property type="component" value="Unassembled WGS sequence"/>
</dbReference>
<dbReference type="NCBIfam" id="TIGR03949">
    <property type="entry name" value="bact_IIb_cerein"/>
    <property type="match status" value="1"/>
</dbReference>
<evidence type="ECO:0000313" key="2">
    <source>
        <dbReference type="EMBL" id="SPE09787.1"/>
    </source>
</evidence>
<reference evidence="2 3" key="1">
    <citation type="submission" date="2018-02" db="EMBL/GenBank/DDBJ databases">
        <authorList>
            <person name="Cohen D.B."/>
            <person name="Kent A.D."/>
        </authorList>
    </citation>
    <scope>NUCLEOTIDE SEQUENCE [LARGE SCALE GENOMIC DNA]</scope>
    <source>
        <strain evidence="2 3">CECT 9216</strain>
    </source>
</reference>
<sequence>MKELNTFANLSTEEMKNIHGGIIPVSPSTVKWYCAAVGGAFVWGYDKGYQFGKDLAK</sequence>
<dbReference type="GeneID" id="99673231"/>
<dbReference type="AlphaFoldDB" id="A0A2N9KG37"/>
<protein>
    <recommendedName>
        <fullName evidence="5">Class IIb bacteriocin, lactobin A/cerein 7B family</fullName>
    </recommendedName>
</protein>
<dbReference type="EMBL" id="OKQR01000006">
    <property type="protein sequence ID" value="SPD94924.1"/>
    <property type="molecule type" value="Genomic_DNA"/>
</dbReference>
<evidence type="ECO:0000313" key="3">
    <source>
        <dbReference type="Proteomes" id="UP000237923"/>
    </source>
</evidence>
<evidence type="ECO:0000313" key="4">
    <source>
        <dbReference type="Proteomes" id="UP000239237"/>
    </source>
</evidence>
<proteinExistence type="predicted"/>